<dbReference type="InterPro" id="IPR001506">
    <property type="entry name" value="Peptidase_M12A"/>
</dbReference>
<dbReference type="EC" id="3.4.24.-" evidence="4"/>
<sequence>MSNPFNMRFKRAKDKAKILDAMSDITKNNNCVQFKPRSNEADYVHIQPGTRCKSKVGRKGGKQYVDLAPGCINDKRKSTHELLHAVGFHHEHSRPDRDDYVEVQWANLKPGNEQNFQKYNQSMYQVYTKFDYGSIMLYKKTSMSNNKEFTLISKQAPTHDITYTKVMSPLDIVTTEDHHV</sequence>
<dbReference type="SMART" id="SM00235">
    <property type="entry name" value="ZnMc"/>
    <property type="match status" value="1"/>
</dbReference>
<feature type="binding site" evidence="3">
    <location>
        <position position="84"/>
    </location>
    <ligand>
        <name>Zn(2+)</name>
        <dbReference type="ChEBI" id="CHEBI:29105"/>
        <note>catalytic</note>
    </ligand>
</feature>
<reference evidence="6" key="1">
    <citation type="submission" date="2020-11" db="EMBL/GenBank/DDBJ databases">
        <authorList>
            <person name="Tran Van P."/>
        </authorList>
    </citation>
    <scope>NUCLEOTIDE SEQUENCE</scope>
</reference>
<dbReference type="Gene3D" id="3.40.390.10">
    <property type="entry name" value="Collagenase (Catalytic Domain)"/>
    <property type="match status" value="1"/>
</dbReference>
<evidence type="ECO:0000256" key="1">
    <source>
        <dbReference type="ARBA" id="ARBA00011245"/>
    </source>
</evidence>
<dbReference type="SUPFAM" id="SSF55486">
    <property type="entry name" value="Metalloproteases ('zincins'), catalytic domain"/>
    <property type="match status" value="1"/>
</dbReference>
<keyword evidence="3 4" id="KW-0862">Zinc</keyword>
<dbReference type="CDD" id="cd04280">
    <property type="entry name" value="ZnMc_astacin_like"/>
    <property type="match status" value="1"/>
</dbReference>
<dbReference type="PRINTS" id="PR00480">
    <property type="entry name" value="ASTACIN"/>
</dbReference>
<dbReference type="EMBL" id="OC857898">
    <property type="protein sequence ID" value="CAD7625790.1"/>
    <property type="molecule type" value="Genomic_DNA"/>
</dbReference>
<comment type="function">
    <text evidence="2">Zinc metalloprotease. Provoques deadhesion of endothelial cells from cell cultures, and also degradation of fibronectin, fibrinogen and gelatin in vitro. Its role in the venom is not fully understood but it might act as a spreading factor that facilitates diffusion of other venom toxins. Alternatively, it might be involved in the proteolytic processing of other venom toxins or it might play a role in extra-oral digestion of prey.</text>
</comment>
<comment type="caution">
    <text evidence="3">Lacks conserved residue(s) required for the propagation of feature annotation.</text>
</comment>
<accession>A0A7R9PYT4</accession>
<organism evidence="6">
    <name type="scientific">Medioppia subpectinata</name>
    <dbReference type="NCBI Taxonomy" id="1979941"/>
    <lineage>
        <taxon>Eukaryota</taxon>
        <taxon>Metazoa</taxon>
        <taxon>Ecdysozoa</taxon>
        <taxon>Arthropoda</taxon>
        <taxon>Chelicerata</taxon>
        <taxon>Arachnida</taxon>
        <taxon>Acari</taxon>
        <taxon>Acariformes</taxon>
        <taxon>Sarcoptiformes</taxon>
        <taxon>Oribatida</taxon>
        <taxon>Brachypylina</taxon>
        <taxon>Oppioidea</taxon>
        <taxon>Oppiidae</taxon>
        <taxon>Medioppia</taxon>
    </lineage>
</organism>
<feature type="binding site" evidence="3">
    <location>
        <position position="90"/>
    </location>
    <ligand>
        <name>Zn(2+)</name>
        <dbReference type="ChEBI" id="CHEBI:29105"/>
        <note>catalytic</note>
    </ligand>
</feature>
<keyword evidence="3 4" id="KW-0482">Metalloprotease</keyword>
<feature type="binding site" evidence="3">
    <location>
        <position position="80"/>
    </location>
    <ligand>
        <name>Zn(2+)</name>
        <dbReference type="ChEBI" id="CHEBI:29105"/>
        <note>catalytic</note>
    </ligand>
</feature>
<dbReference type="PROSITE" id="PS51864">
    <property type="entry name" value="ASTACIN"/>
    <property type="match status" value="1"/>
</dbReference>
<evidence type="ECO:0000259" key="5">
    <source>
        <dbReference type="PROSITE" id="PS51864"/>
    </source>
</evidence>
<feature type="active site" evidence="3">
    <location>
        <position position="81"/>
    </location>
</feature>
<feature type="domain" description="Peptidase M12A" evidence="5">
    <location>
        <begin position="1"/>
        <end position="180"/>
    </location>
</feature>
<gene>
    <name evidence="6" type="ORF">OSB1V03_LOCUS6223</name>
</gene>
<dbReference type="InterPro" id="IPR034035">
    <property type="entry name" value="Astacin-like_dom"/>
</dbReference>
<evidence type="ECO:0000256" key="4">
    <source>
        <dbReference type="RuleBase" id="RU361183"/>
    </source>
</evidence>
<keyword evidence="3 4" id="KW-0479">Metal-binding</keyword>
<dbReference type="Pfam" id="PF01400">
    <property type="entry name" value="Astacin"/>
    <property type="match status" value="1"/>
</dbReference>
<evidence type="ECO:0000256" key="3">
    <source>
        <dbReference type="PROSITE-ProRule" id="PRU01211"/>
    </source>
</evidence>
<evidence type="ECO:0000256" key="2">
    <source>
        <dbReference type="ARBA" id="ARBA00025529"/>
    </source>
</evidence>
<protein>
    <recommendedName>
        <fullName evidence="4">Metalloendopeptidase</fullName>
        <ecNumber evidence="4">3.4.24.-</ecNumber>
    </recommendedName>
</protein>
<dbReference type="AlphaFoldDB" id="A0A7R9PYT4"/>
<evidence type="ECO:0000313" key="6">
    <source>
        <dbReference type="EMBL" id="CAD7625790.1"/>
    </source>
</evidence>
<dbReference type="GO" id="GO:0004222">
    <property type="term" value="F:metalloendopeptidase activity"/>
    <property type="evidence" value="ECO:0007669"/>
    <property type="project" value="UniProtKB-UniRule"/>
</dbReference>
<dbReference type="EMBL" id="CAJPIZ010003323">
    <property type="protein sequence ID" value="CAG2106220.1"/>
    <property type="molecule type" value="Genomic_DNA"/>
</dbReference>
<dbReference type="InterPro" id="IPR006026">
    <property type="entry name" value="Peptidase_Metallo"/>
</dbReference>
<keyword evidence="7" id="KW-1185">Reference proteome</keyword>
<name>A0A7R9PYT4_9ACAR</name>
<dbReference type="Proteomes" id="UP000759131">
    <property type="component" value="Unassembled WGS sequence"/>
</dbReference>
<dbReference type="OrthoDB" id="291007at2759"/>
<proteinExistence type="predicted"/>
<dbReference type="PANTHER" id="PTHR10127">
    <property type="entry name" value="DISCOIDIN, CUB, EGF, LAMININ , AND ZINC METALLOPROTEASE DOMAIN CONTAINING"/>
    <property type="match status" value="1"/>
</dbReference>
<dbReference type="InterPro" id="IPR024079">
    <property type="entry name" value="MetalloPept_cat_dom_sf"/>
</dbReference>
<dbReference type="GO" id="GO:0006508">
    <property type="term" value="P:proteolysis"/>
    <property type="evidence" value="ECO:0007669"/>
    <property type="project" value="UniProtKB-KW"/>
</dbReference>
<comment type="subunit">
    <text evidence="1">Monomer.</text>
</comment>
<comment type="cofactor">
    <cofactor evidence="3 4">
        <name>Zn(2+)</name>
        <dbReference type="ChEBI" id="CHEBI:29105"/>
    </cofactor>
    <text evidence="3 4">Binds 1 zinc ion per subunit.</text>
</comment>
<dbReference type="GO" id="GO:0008270">
    <property type="term" value="F:zinc ion binding"/>
    <property type="evidence" value="ECO:0007669"/>
    <property type="project" value="UniProtKB-UniRule"/>
</dbReference>
<keyword evidence="3 4" id="KW-0378">Hydrolase</keyword>
<evidence type="ECO:0000313" key="7">
    <source>
        <dbReference type="Proteomes" id="UP000759131"/>
    </source>
</evidence>
<dbReference type="PANTHER" id="PTHR10127:SF850">
    <property type="entry name" value="METALLOENDOPEPTIDASE"/>
    <property type="match status" value="1"/>
</dbReference>
<keyword evidence="3 4" id="KW-0645">Protease</keyword>